<organism evidence="2 3">
    <name type="scientific">Dyella marensis</name>
    <dbReference type="NCBI Taxonomy" id="500610"/>
    <lineage>
        <taxon>Bacteria</taxon>
        <taxon>Pseudomonadati</taxon>
        <taxon>Pseudomonadota</taxon>
        <taxon>Gammaproteobacteria</taxon>
        <taxon>Lysobacterales</taxon>
        <taxon>Rhodanobacteraceae</taxon>
        <taxon>Dyella</taxon>
    </lineage>
</organism>
<gene>
    <name evidence="2" type="ORF">SAMN02799615_02744</name>
</gene>
<keyword evidence="1" id="KW-0472">Membrane</keyword>
<dbReference type="RefSeq" id="WP_026633887.1">
    <property type="nucleotide sequence ID" value="NZ_FONH01000010.1"/>
</dbReference>
<feature type="transmembrane region" description="Helical" evidence="1">
    <location>
        <begin position="20"/>
        <end position="37"/>
    </location>
</feature>
<evidence type="ECO:0000313" key="2">
    <source>
        <dbReference type="EMBL" id="SFF20966.1"/>
    </source>
</evidence>
<reference evidence="3" key="1">
    <citation type="submission" date="2016-10" db="EMBL/GenBank/DDBJ databases">
        <authorList>
            <person name="Varghese N."/>
            <person name="Submissions S."/>
        </authorList>
    </citation>
    <scope>NUCLEOTIDE SEQUENCE [LARGE SCALE GENOMIC DNA]</scope>
    <source>
        <strain evidence="3">UNC178MFTsu3.1</strain>
    </source>
</reference>
<dbReference type="Proteomes" id="UP000199477">
    <property type="component" value="Unassembled WGS sequence"/>
</dbReference>
<sequence length="224" mass="25533">MHLELPKTRLYSLRDFLKHYLMIVLSILTALGLEAWIERTHHQNAAREASVRIDAEIQQNLAEIGRVLEHDQQRMQALMHLRDVLNADLKAHASGETIRQHAQANAPEGLYLDFRWPVLRREAWDLAVANQSAGWIDSERLRGYSAVYASQATSITTLAGDLPMVMNGPHMVDMQLDFDNDDYSPRDLLHVVNQMAGTTHEVVNMLISLRRRIEQNMPAKQHAG</sequence>
<accession>A0A1I2GWG8</accession>
<protein>
    <submittedName>
        <fullName evidence="2">Uncharacterized protein</fullName>
    </submittedName>
</protein>
<keyword evidence="3" id="KW-1185">Reference proteome</keyword>
<proteinExistence type="predicted"/>
<dbReference type="EMBL" id="FONH01000010">
    <property type="protein sequence ID" value="SFF20966.1"/>
    <property type="molecule type" value="Genomic_DNA"/>
</dbReference>
<name>A0A1I2GWG8_9GAMM</name>
<keyword evidence="1" id="KW-0812">Transmembrane</keyword>
<evidence type="ECO:0000256" key="1">
    <source>
        <dbReference type="SAM" id="Phobius"/>
    </source>
</evidence>
<evidence type="ECO:0000313" key="3">
    <source>
        <dbReference type="Proteomes" id="UP000199477"/>
    </source>
</evidence>
<dbReference type="AlphaFoldDB" id="A0A1I2GWG8"/>
<keyword evidence="1" id="KW-1133">Transmembrane helix</keyword>